<keyword evidence="2" id="KW-1185">Reference proteome</keyword>
<dbReference type="InterPro" id="IPR006058">
    <property type="entry name" value="2Fe2S_fd_BS"/>
</dbReference>
<evidence type="ECO:0000313" key="1">
    <source>
        <dbReference type="EMBL" id="EIC02586.1"/>
    </source>
</evidence>
<proteinExistence type="predicted"/>
<reference evidence="1 2" key="1">
    <citation type="submission" date="2011-09" db="EMBL/GenBank/DDBJ databases">
        <title>The draft genome of Treponema saccharophilum DSM 2985.</title>
        <authorList>
            <consortium name="US DOE Joint Genome Institute (JGI-PGF)"/>
            <person name="Lucas S."/>
            <person name="Copeland A."/>
            <person name="Lapidus A."/>
            <person name="Glavina del Rio T."/>
            <person name="Dalin E."/>
            <person name="Tice H."/>
            <person name="Bruce D."/>
            <person name="Goodwin L."/>
            <person name="Pitluck S."/>
            <person name="Peters L."/>
            <person name="Kyrpides N."/>
            <person name="Mavromatis K."/>
            <person name="Ivanova N."/>
            <person name="Markowitz V."/>
            <person name="Cheng J.-F."/>
            <person name="Hugenholtz P."/>
            <person name="Woyke T."/>
            <person name="Wu D."/>
            <person name="Gronow S."/>
            <person name="Wellnitz S."/>
            <person name="Brambilla E."/>
            <person name="Klenk H.-P."/>
            <person name="Eisen J.A."/>
        </authorList>
    </citation>
    <scope>NUCLEOTIDE SEQUENCE [LARGE SCALE GENOMIC DNA]</scope>
    <source>
        <strain evidence="1 2">DSM 2985</strain>
    </source>
</reference>
<gene>
    <name evidence="1" type="ORF">TresaDRAFT_1866</name>
</gene>
<accession>H7EID5</accession>
<evidence type="ECO:0000313" key="2">
    <source>
        <dbReference type="Proteomes" id="UP000003571"/>
    </source>
</evidence>
<organism evidence="1 2">
    <name type="scientific">Treponema saccharophilum DSM 2985</name>
    <dbReference type="NCBI Taxonomy" id="907348"/>
    <lineage>
        <taxon>Bacteria</taxon>
        <taxon>Pseudomonadati</taxon>
        <taxon>Spirochaetota</taxon>
        <taxon>Spirochaetia</taxon>
        <taxon>Spirochaetales</taxon>
        <taxon>Treponemataceae</taxon>
        <taxon>Treponema</taxon>
    </lineage>
</organism>
<dbReference type="PROSITE" id="PS00197">
    <property type="entry name" value="2FE2S_FER_1"/>
    <property type="match status" value="1"/>
</dbReference>
<dbReference type="EMBL" id="AGRW01000036">
    <property type="protein sequence ID" value="EIC02586.1"/>
    <property type="molecule type" value="Genomic_DNA"/>
</dbReference>
<dbReference type="PATRIC" id="fig|907348.3.peg.577"/>
<sequence length="98" mass="10578">MTIFNRRNFTIFAAAVALASVLSILSLEIVHAKHDCSGAGCGICLALKTARASLRTMCASSSAALLIAARFRHEEKTRTAEKNAQTRTLITEKIKLSD</sequence>
<name>H7EID5_9SPIR</name>
<dbReference type="Proteomes" id="UP000003571">
    <property type="component" value="Unassembled WGS sequence"/>
</dbReference>
<dbReference type="RefSeq" id="WP_002702677.1">
    <property type="nucleotide sequence ID" value="NZ_AGRW01000036.1"/>
</dbReference>
<dbReference type="AlphaFoldDB" id="H7EID5"/>
<dbReference type="PROSITE" id="PS51318">
    <property type="entry name" value="TAT"/>
    <property type="match status" value="1"/>
</dbReference>
<comment type="caution">
    <text evidence="1">The sequence shown here is derived from an EMBL/GenBank/DDBJ whole genome shotgun (WGS) entry which is preliminary data.</text>
</comment>
<protein>
    <submittedName>
        <fullName evidence="1">Uncharacterized protein</fullName>
    </submittedName>
</protein>
<dbReference type="InterPro" id="IPR006311">
    <property type="entry name" value="TAT_signal"/>
</dbReference>
<dbReference type="STRING" id="907348.TresaDRAFT_1866"/>
<dbReference type="GO" id="GO:0051537">
    <property type="term" value="F:2 iron, 2 sulfur cluster binding"/>
    <property type="evidence" value="ECO:0007669"/>
    <property type="project" value="InterPro"/>
</dbReference>